<evidence type="ECO:0000313" key="2">
    <source>
        <dbReference type="EMBL" id="SVE33905.1"/>
    </source>
</evidence>
<gene>
    <name evidence="2" type="ORF">METZ01_LOCUS486759</name>
</gene>
<evidence type="ECO:0000256" key="1">
    <source>
        <dbReference type="SAM" id="MobiDB-lite"/>
    </source>
</evidence>
<sequence length="66" mass="6843">VSTSRAPGCWRGCSGGCRRGTSGFRRFARRRSSIARSAWLRLPASTTRAATGSAASRSISSPPGGS</sequence>
<proteinExistence type="predicted"/>
<dbReference type="AlphaFoldDB" id="A0A383CQ13"/>
<reference evidence="2" key="1">
    <citation type="submission" date="2018-05" db="EMBL/GenBank/DDBJ databases">
        <authorList>
            <person name="Lanie J.A."/>
            <person name="Ng W.-L."/>
            <person name="Kazmierczak K.M."/>
            <person name="Andrzejewski T.M."/>
            <person name="Davidsen T.M."/>
            <person name="Wayne K.J."/>
            <person name="Tettelin H."/>
            <person name="Glass J.I."/>
            <person name="Rusch D."/>
            <person name="Podicherti R."/>
            <person name="Tsui H.-C.T."/>
            <person name="Winkler M.E."/>
        </authorList>
    </citation>
    <scope>NUCLEOTIDE SEQUENCE</scope>
</reference>
<organism evidence="2">
    <name type="scientific">marine metagenome</name>
    <dbReference type="NCBI Taxonomy" id="408172"/>
    <lineage>
        <taxon>unclassified sequences</taxon>
        <taxon>metagenomes</taxon>
        <taxon>ecological metagenomes</taxon>
    </lineage>
</organism>
<name>A0A383CQ13_9ZZZZ</name>
<feature type="non-terminal residue" evidence="2">
    <location>
        <position position="66"/>
    </location>
</feature>
<accession>A0A383CQ13</accession>
<feature type="region of interest" description="Disordered" evidence="1">
    <location>
        <begin position="45"/>
        <end position="66"/>
    </location>
</feature>
<protein>
    <submittedName>
        <fullName evidence="2">Uncharacterized protein</fullName>
    </submittedName>
</protein>
<feature type="non-terminal residue" evidence="2">
    <location>
        <position position="1"/>
    </location>
</feature>
<dbReference type="EMBL" id="UINC01210447">
    <property type="protein sequence ID" value="SVE33905.1"/>
    <property type="molecule type" value="Genomic_DNA"/>
</dbReference>